<dbReference type="InterPro" id="IPR036250">
    <property type="entry name" value="AcylCo_DH-like_C"/>
</dbReference>
<evidence type="ECO:0000313" key="1">
    <source>
        <dbReference type="EMBL" id="OXT02847.1"/>
    </source>
</evidence>
<evidence type="ECO:0008006" key="3">
    <source>
        <dbReference type="Google" id="ProtNLM"/>
    </source>
</evidence>
<gene>
    <name evidence="1" type="ORF">B7H23_01175</name>
</gene>
<dbReference type="GO" id="GO:0016627">
    <property type="term" value="F:oxidoreductase activity, acting on the CH-CH group of donors"/>
    <property type="evidence" value="ECO:0007669"/>
    <property type="project" value="InterPro"/>
</dbReference>
<dbReference type="SUPFAM" id="SSF56645">
    <property type="entry name" value="Acyl-CoA dehydrogenase NM domain-like"/>
    <property type="match status" value="1"/>
</dbReference>
<sequence>MPSNSRFVLRSIAVLDRNRPHGDPQDEAAMDALLHRLFRAGRHDIALGRLFEGHVDALQILSRYGSEEDLQSLRAGENEHPVLGVWNAEGPDHRLTFDGDRITGGKSYASGAGILSHALVTTSAGTPAVQLHLVDLKGASPETDESWWNVSGMKQSATHRVSWQGAKARPIGSPGDYEREPWFSGGALRFTAVQAGGIAGLTDAVRNHLVTLHRQDDPVQQRRLAELFGLASAATATVRQTGREIVRGDDEEGGAKVANARNLIYRFGEEAIAIAQRACGTAAYFRDNPVCRFAQDLGMYIRQPGPDAQCAKVGKAVANEALDPWQ</sequence>
<proteinExistence type="predicted"/>
<dbReference type="Proteomes" id="UP000215405">
    <property type="component" value="Unassembled WGS sequence"/>
</dbReference>
<protein>
    <recommendedName>
        <fullName evidence="3">Acyl-CoA dehydrogenase</fullName>
    </recommendedName>
</protein>
<dbReference type="Gene3D" id="1.20.140.10">
    <property type="entry name" value="Butyryl-CoA Dehydrogenase, subunit A, domain 3"/>
    <property type="match status" value="1"/>
</dbReference>
<dbReference type="InterPro" id="IPR009100">
    <property type="entry name" value="AcylCoA_DH/oxidase_NM_dom_sf"/>
</dbReference>
<comment type="caution">
    <text evidence="1">The sequence shown here is derived from an EMBL/GenBank/DDBJ whole genome shotgun (WGS) entry which is preliminary data.</text>
</comment>
<organism evidence="1 2">
    <name type="scientific">Notoacmeibacter marinus</name>
    <dbReference type="NCBI Taxonomy" id="1876515"/>
    <lineage>
        <taxon>Bacteria</taxon>
        <taxon>Pseudomonadati</taxon>
        <taxon>Pseudomonadota</taxon>
        <taxon>Alphaproteobacteria</taxon>
        <taxon>Hyphomicrobiales</taxon>
        <taxon>Notoacmeibacteraceae</taxon>
        <taxon>Notoacmeibacter</taxon>
    </lineage>
</organism>
<accession>A0A231V3Y4</accession>
<evidence type="ECO:0000313" key="2">
    <source>
        <dbReference type="Proteomes" id="UP000215405"/>
    </source>
</evidence>
<dbReference type="EMBL" id="NBYO01000001">
    <property type="protein sequence ID" value="OXT02847.1"/>
    <property type="molecule type" value="Genomic_DNA"/>
</dbReference>
<dbReference type="AlphaFoldDB" id="A0A231V3Y4"/>
<name>A0A231V3Y4_9HYPH</name>
<dbReference type="SUPFAM" id="SSF47203">
    <property type="entry name" value="Acyl-CoA dehydrogenase C-terminal domain-like"/>
    <property type="match status" value="1"/>
</dbReference>
<keyword evidence="2" id="KW-1185">Reference proteome</keyword>
<reference evidence="2" key="1">
    <citation type="journal article" date="2017" name="Int. J. Syst. Evol. Microbiol.">
        <title>Notoacmeibacter marinus gen. nov., sp. nov., isolated from the gut of a limpet and proposal of Notoacmeibacteraceae fam. nov. in the order Rhizobiales of the class Alphaproteobacteria.</title>
        <authorList>
            <person name="Huang Z."/>
            <person name="Guo F."/>
            <person name="Lai Q."/>
        </authorList>
    </citation>
    <scope>NUCLEOTIDE SEQUENCE [LARGE SCALE GENOMIC DNA]</scope>
    <source>
        <strain evidence="2">XMTR2A4</strain>
    </source>
</reference>